<accession>A0AAQ3WHN1</accession>
<evidence type="ECO:0000313" key="3">
    <source>
        <dbReference type="Proteomes" id="UP001341281"/>
    </source>
</evidence>
<organism evidence="2 3">
    <name type="scientific">Paspalum notatum var. saurae</name>
    <dbReference type="NCBI Taxonomy" id="547442"/>
    <lineage>
        <taxon>Eukaryota</taxon>
        <taxon>Viridiplantae</taxon>
        <taxon>Streptophyta</taxon>
        <taxon>Embryophyta</taxon>
        <taxon>Tracheophyta</taxon>
        <taxon>Spermatophyta</taxon>
        <taxon>Magnoliopsida</taxon>
        <taxon>Liliopsida</taxon>
        <taxon>Poales</taxon>
        <taxon>Poaceae</taxon>
        <taxon>PACMAD clade</taxon>
        <taxon>Panicoideae</taxon>
        <taxon>Andropogonodae</taxon>
        <taxon>Paspaleae</taxon>
        <taxon>Paspalinae</taxon>
        <taxon>Paspalum</taxon>
    </lineage>
</organism>
<evidence type="ECO:0000313" key="2">
    <source>
        <dbReference type="EMBL" id="WVZ61783.1"/>
    </source>
</evidence>
<sequence length="457" mass="50691">MLLAFSQVRSLCTDRLHQELKERAAYWKQKSKHKAIQEADANTAFHHARATIRHRGGQISTVQVGDQEFATHEGKIGAVTNYYRGLMGVRDELVWHFSLRELYPAQVDHDLDAMFLDEEVAAAVKGMNKNSAPGPDGFGPSFYAAAWSAVKTQVVGMAAAFHSGRLELDRINRSYMVLLPKKFEAKLVSDFRPICLQNCSVKIISKMLTTRLQGVIGGLIDLDQTGFLKGRSIAENFVYAMELVQCCHKRKLPTVVLKLDFAKAFDTVQWPALLDILSARGFSSRWVGWILHLLSSSKTAILVNGCPGPWFDCKRGLRQGDPISPYLFLLVADVLQRLIKVDSSIRHPVQTELPGAVLQYADDTLIVMRGDVVGVQKLAALLEQFSAATGLAINFSKSILVPLHMEDADVLQCVTTLGCRREGFPQSYLGLPLSNTKLKLDAFTSLIAKADKYLAGW</sequence>
<protein>
    <recommendedName>
        <fullName evidence="1">Reverse transcriptase domain-containing protein</fullName>
    </recommendedName>
</protein>
<reference evidence="2 3" key="1">
    <citation type="submission" date="2024-02" db="EMBL/GenBank/DDBJ databases">
        <title>High-quality chromosome-scale genome assembly of Pensacola bahiagrass (Paspalum notatum Flugge var. saurae).</title>
        <authorList>
            <person name="Vega J.M."/>
            <person name="Podio M."/>
            <person name="Orjuela J."/>
            <person name="Siena L.A."/>
            <person name="Pessino S.C."/>
            <person name="Combes M.C."/>
            <person name="Mariac C."/>
            <person name="Albertini E."/>
            <person name="Pupilli F."/>
            <person name="Ortiz J.P.A."/>
            <person name="Leblanc O."/>
        </authorList>
    </citation>
    <scope>NUCLEOTIDE SEQUENCE [LARGE SCALE GENOMIC DNA]</scope>
    <source>
        <strain evidence="2">R1</strain>
        <tissue evidence="2">Leaf</tissue>
    </source>
</reference>
<evidence type="ECO:0000259" key="1">
    <source>
        <dbReference type="PROSITE" id="PS50878"/>
    </source>
</evidence>
<dbReference type="InterPro" id="IPR000477">
    <property type="entry name" value="RT_dom"/>
</dbReference>
<proteinExistence type="predicted"/>
<dbReference type="PROSITE" id="PS50878">
    <property type="entry name" value="RT_POL"/>
    <property type="match status" value="1"/>
</dbReference>
<name>A0AAQ3WHN1_PASNO</name>
<dbReference type="Proteomes" id="UP001341281">
    <property type="component" value="Chromosome 03"/>
</dbReference>
<gene>
    <name evidence="2" type="ORF">U9M48_011600</name>
</gene>
<dbReference type="PANTHER" id="PTHR19446">
    <property type="entry name" value="REVERSE TRANSCRIPTASES"/>
    <property type="match status" value="1"/>
</dbReference>
<dbReference type="AlphaFoldDB" id="A0AAQ3WHN1"/>
<dbReference type="EMBL" id="CP144747">
    <property type="protein sequence ID" value="WVZ61783.1"/>
    <property type="molecule type" value="Genomic_DNA"/>
</dbReference>
<keyword evidence="3" id="KW-1185">Reference proteome</keyword>
<feature type="domain" description="Reverse transcriptase" evidence="1">
    <location>
        <begin position="160"/>
        <end position="433"/>
    </location>
</feature>
<dbReference type="InterPro" id="IPR043502">
    <property type="entry name" value="DNA/RNA_pol_sf"/>
</dbReference>
<dbReference type="Pfam" id="PF00078">
    <property type="entry name" value="RVT_1"/>
    <property type="match status" value="1"/>
</dbReference>
<dbReference type="CDD" id="cd01650">
    <property type="entry name" value="RT_nLTR_like"/>
    <property type="match status" value="1"/>
</dbReference>
<dbReference type="SUPFAM" id="SSF56672">
    <property type="entry name" value="DNA/RNA polymerases"/>
    <property type="match status" value="1"/>
</dbReference>